<evidence type="ECO:0000256" key="1">
    <source>
        <dbReference type="SAM" id="MobiDB-lite"/>
    </source>
</evidence>
<feature type="compositionally biased region" description="Low complexity" evidence="1">
    <location>
        <begin position="8"/>
        <end position="22"/>
    </location>
</feature>
<feature type="region of interest" description="Disordered" evidence="1">
    <location>
        <begin position="60"/>
        <end position="107"/>
    </location>
</feature>
<dbReference type="GO" id="GO:1990072">
    <property type="term" value="C:TRAPPIII protein complex"/>
    <property type="evidence" value="ECO:0007669"/>
    <property type="project" value="TreeGrafter"/>
</dbReference>
<evidence type="ECO:0008006" key="3">
    <source>
        <dbReference type="Google" id="ProtNLM"/>
    </source>
</evidence>
<accession>A0A177A905</accession>
<name>A0A177A905_9PEZI</name>
<dbReference type="PANTHER" id="PTHR12975:SF6">
    <property type="entry name" value="TRAFFICKING PROTEIN PARTICLE COMPLEX SUBUNIT 8"/>
    <property type="match status" value="1"/>
</dbReference>
<dbReference type="Pfam" id="PF12739">
    <property type="entry name" value="TRAPPC-Trs85"/>
    <property type="match status" value="1"/>
</dbReference>
<protein>
    <recommendedName>
        <fullName evidence="3">Transport protein particle subunit trs85-2</fullName>
    </recommendedName>
</protein>
<dbReference type="PANTHER" id="PTHR12975">
    <property type="entry name" value="TRANSPORT PROTEIN TRAPP"/>
    <property type="match status" value="1"/>
</dbReference>
<gene>
    <name evidence="2" type="ORF">VC83_05580</name>
</gene>
<proteinExistence type="predicted"/>
<evidence type="ECO:0000313" key="2">
    <source>
        <dbReference type="EMBL" id="OAF57731.1"/>
    </source>
</evidence>
<dbReference type="EMBL" id="KV441399">
    <property type="protein sequence ID" value="OAF57731.1"/>
    <property type="molecule type" value="Genomic_DNA"/>
</dbReference>
<dbReference type="InterPro" id="IPR024420">
    <property type="entry name" value="TRAPP_III_complex_Trs85"/>
</dbReference>
<reference evidence="2" key="1">
    <citation type="submission" date="2016-03" db="EMBL/GenBank/DDBJ databases">
        <title>Updated assembly of Pseudogymnoascus destructans, the fungus causing white-nose syndrome of bats.</title>
        <authorList>
            <person name="Palmer J.M."/>
            <person name="Drees K.P."/>
            <person name="Foster J.T."/>
            <person name="Lindner D.L."/>
        </authorList>
    </citation>
    <scope>NUCLEOTIDE SEQUENCE [LARGE SCALE GENOMIC DNA]</scope>
    <source>
        <strain evidence="2">20631-21</strain>
    </source>
</reference>
<feature type="compositionally biased region" description="Polar residues" evidence="1">
    <location>
        <begin position="71"/>
        <end position="80"/>
    </location>
</feature>
<dbReference type="OrthoDB" id="203724at2759"/>
<dbReference type="eggNOG" id="KOG1938">
    <property type="taxonomic scope" value="Eukaryota"/>
</dbReference>
<dbReference type="Proteomes" id="UP000077154">
    <property type="component" value="Unassembled WGS sequence"/>
</dbReference>
<dbReference type="GeneID" id="36288645"/>
<dbReference type="RefSeq" id="XP_024323018.1">
    <property type="nucleotide sequence ID" value="XM_024469200.1"/>
</dbReference>
<dbReference type="VEuPathDB" id="FungiDB:GMDG_03750"/>
<organism evidence="2">
    <name type="scientific">Pseudogymnoascus destructans</name>
    <dbReference type="NCBI Taxonomy" id="655981"/>
    <lineage>
        <taxon>Eukaryota</taxon>
        <taxon>Fungi</taxon>
        <taxon>Dikarya</taxon>
        <taxon>Ascomycota</taxon>
        <taxon>Pezizomycotina</taxon>
        <taxon>Leotiomycetes</taxon>
        <taxon>Thelebolales</taxon>
        <taxon>Thelebolaceae</taxon>
        <taxon>Pseudogymnoascus</taxon>
    </lineage>
</organism>
<feature type="region of interest" description="Disordered" evidence="1">
    <location>
        <begin position="1"/>
        <end position="45"/>
    </location>
</feature>
<dbReference type="AlphaFoldDB" id="A0A177A905"/>
<sequence length="778" mass="85290">MTSINDGAPHGQSPSQAASSPPARLPRTRDNTDLQSPASSISSLPYRPNAAASVLFAATTPPGSRPLSPSAGITTPNIPSGSIFGGGTPHEGAPHDGPASHGDDPRPLIAHAFVPHIAVFPSQDTDDLIGEKGFSRGLWQLLRPFGDHVQGKVIIRDSIGASRVCEDFSVRFMQLGSEYERPVHSGNLKSSTAQISKKNEQHITQDQFTATGGNIEAVENVVDLHLEYAENFPGVGYQDHLAGRHLPTAESELSPFYSLYLRRLLSGMPLAPHETFCHPVACIIAISSRNPNPIEELRRLYEEATRGEKRLPPWVNGEYLRYYVLVHDEERDDIGKAMSLFDQMKRHFGLHCHLLRLRSSRCVATDDDSIPLPTCEWMSATEELLDIQAREDQDGLDITPPCIFESDATAITTFIREMVTQSVVPSMERCISTWNGQVASRRRGISGRFMSLSKKWTVFGNSSKTSSGGPGAGGSGNNYDSVHGFYQPDTPESIMRKLADYAFMLRDWKLAQSVYELLRSDFNNDKAWKYYAAASEMVAVSTLLASQAMSSKVRIESVDQMLEASCYSYLTRCNSPYGALRCLTLSMELLKIRGESASEAAAKWGTKIIESNILGATGDALMKERVATCYRSRKGTGSGGWGSRSRKSALWDILAADKWLILGKYVQAQKLLGRVRNVYDISASKKGISGFIAANEFLIGLEQDLKRASLSGEGQIAQEVSEDIETETFEGRETLHARTHRNSLIGATMPTMGSLETAPLHMVQEDTGGKGVKEDDFS</sequence>
<feature type="compositionally biased region" description="Polar residues" evidence="1">
    <location>
        <begin position="33"/>
        <end position="43"/>
    </location>
</feature>